<keyword evidence="6" id="KW-1185">Reference proteome</keyword>
<sequence length="113" mass="12246">MKYLLAFIITAALLHGAFPRAAATSCRQGIDSLVNSARSITAYPNPASVSVRVKSVKNLRELVIYALDGRQVKRIAAPGKDNLVQVSGLGQGPYMLRALFEDGTRTSKMIIKQ</sequence>
<dbReference type="KEGG" id="coy:HF329_19910"/>
<dbReference type="Proteomes" id="UP000503144">
    <property type="component" value="Chromosome"/>
</dbReference>
<name>A0AAE6ZI74_9BACT</name>
<dbReference type="EMBL" id="CP051205">
    <property type="protein sequence ID" value="QJB33461.1"/>
    <property type="molecule type" value="Genomic_DNA"/>
</dbReference>
<dbReference type="InterPro" id="IPR026444">
    <property type="entry name" value="Secre_tail"/>
</dbReference>
<evidence type="ECO:0000313" key="6">
    <source>
        <dbReference type="Proteomes" id="UP000503144"/>
    </source>
</evidence>
<evidence type="ECO:0000259" key="2">
    <source>
        <dbReference type="Pfam" id="PF18962"/>
    </source>
</evidence>
<organism evidence="3 5">
    <name type="scientific">Chitinophaga oryzae</name>
    <dbReference type="NCBI Taxonomy" id="2725414"/>
    <lineage>
        <taxon>Bacteria</taxon>
        <taxon>Pseudomonadati</taxon>
        <taxon>Bacteroidota</taxon>
        <taxon>Chitinophagia</taxon>
        <taxon>Chitinophagales</taxon>
        <taxon>Chitinophagaceae</taxon>
        <taxon>Chitinophaga</taxon>
    </lineage>
</organism>
<feature type="signal peptide" evidence="1">
    <location>
        <begin position="1"/>
        <end position="22"/>
    </location>
</feature>
<dbReference type="AlphaFoldDB" id="A0AAE6ZI74"/>
<dbReference type="RefSeq" id="WP_168806678.1">
    <property type="nucleotide sequence ID" value="NZ_CP051204.2"/>
</dbReference>
<keyword evidence="1" id="KW-0732">Signal</keyword>
<evidence type="ECO:0000313" key="4">
    <source>
        <dbReference type="EMBL" id="QJB39979.1"/>
    </source>
</evidence>
<evidence type="ECO:0000313" key="5">
    <source>
        <dbReference type="Proteomes" id="UP000502421"/>
    </source>
</evidence>
<feature type="chain" id="PRO_5042043478" evidence="1">
    <location>
        <begin position="23"/>
        <end position="113"/>
    </location>
</feature>
<protein>
    <submittedName>
        <fullName evidence="3">T9SS type A sorting domain-containing protein</fullName>
    </submittedName>
</protein>
<reference evidence="3" key="2">
    <citation type="submission" date="2020-09" db="EMBL/GenBank/DDBJ databases">
        <authorList>
            <person name="Kittiwongwattana C."/>
        </authorList>
    </citation>
    <scope>NUCLEOTIDE SEQUENCE</scope>
    <source>
        <strain evidence="3">1310</strain>
    </source>
</reference>
<reference evidence="5" key="1">
    <citation type="submission" date="2020-04" db="EMBL/GenBank/DDBJ databases">
        <authorList>
            <person name="Kittiwongwattana C."/>
        </authorList>
    </citation>
    <scope>NUCLEOTIDE SEQUENCE [LARGE SCALE GENOMIC DNA]</scope>
    <source>
        <strain evidence="4">1303</strain>
        <strain evidence="5">1310</strain>
    </source>
</reference>
<proteinExistence type="predicted"/>
<gene>
    <name evidence="4" type="ORF">HF324_19785</name>
    <name evidence="3" type="ORF">HF329_19910</name>
</gene>
<evidence type="ECO:0000256" key="1">
    <source>
        <dbReference type="SAM" id="SignalP"/>
    </source>
</evidence>
<accession>A0AAE6ZI74</accession>
<dbReference type="EMBL" id="CP051204">
    <property type="protein sequence ID" value="QJB39979.1"/>
    <property type="molecule type" value="Genomic_DNA"/>
</dbReference>
<feature type="domain" description="Secretion system C-terminal sorting" evidence="2">
    <location>
        <begin position="43"/>
        <end position="111"/>
    </location>
</feature>
<dbReference type="Proteomes" id="UP000502421">
    <property type="component" value="Chromosome"/>
</dbReference>
<dbReference type="Pfam" id="PF18962">
    <property type="entry name" value="Por_Secre_tail"/>
    <property type="match status" value="1"/>
</dbReference>
<dbReference type="NCBIfam" id="TIGR04183">
    <property type="entry name" value="Por_Secre_tail"/>
    <property type="match status" value="1"/>
</dbReference>
<evidence type="ECO:0000313" key="3">
    <source>
        <dbReference type="EMBL" id="QJB33461.1"/>
    </source>
</evidence>